<evidence type="ECO:0000256" key="15">
    <source>
        <dbReference type="SAM" id="Coils"/>
    </source>
</evidence>
<evidence type="ECO:0000256" key="3">
    <source>
        <dbReference type="ARBA" id="ARBA00004314"/>
    </source>
</evidence>
<evidence type="ECO:0000313" key="22">
    <source>
        <dbReference type="Proteomes" id="UP000005801"/>
    </source>
</evidence>
<keyword evidence="10 21" id="KW-0418">Kinase</keyword>
<keyword evidence="7" id="KW-0808">Transferase</keyword>
<keyword evidence="13" id="KW-0902">Two-component regulatory system</keyword>
<proteinExistence type="predicted"/>
<keyword evidence="5" id="KW-1003">Cell membrane</keyword>
<dbReference type="CDD" id="cd00130">
    <property type="entry name" value="PAS"/>
    <property type="match status" value="1"/>
</dbReference>
<dbReference type="Gene3D" id="1.10.287.130">
    <property type="match status" value="1"/>
</dbReference>
<protein>
    <recommendedName>
        <fullName evidence="4">histidine kinase</fullName>
        <ecNumber evidence="4">2.7.13.3</ecNumber>
    </recommendedName>
</protein>
<feature type="transmembrane region" description="Helical" evidence="17">
    <location>
        <begin position="7"/>
        <end position="28"/>
    </location>
</feature>
<dbReference type="AlphaFoldDB" id="A6GE04"/>
<dbReference type="GO" id="GO:0005524">
    <property type="term" value="F:ATP binding"/>
    <property type="evidence" value="ECO:0007669"/>
    <property type="project" value="UniProtKB-KW"/>
</dbReference>
<dbReference type="SUPFAM" id="SSF55785">
    <property type="entry name" value="PYP-like sensor domain (PAS domain)"/>
    <property type="match status" value="1"/>
</dbReference>
<comment type="catalytic activity">
    <reaction evidence="1">
        <text>ATP + protein L-histidine = ADP + protein N-phospho-L-histidine.</text>
        <dbReference type="EC" id="2.7.13.3"/>
    </reaction>
</comment>
<dbReference type="InterPro" id="IPR004358">
    <property type="entry name" value="Sig_transdc_His_kin-like_C"/>
</dbReference>
<dbReference type="Gene3D" id="6.10.340.10">
    <property type="match status" value="1"/>
</dbReference>
<organism evidence="21 22">
    <name type="scientific">Plesiocystis pacifica SIR-1</name>
    <dbReference type="NCBI Taxonomy" id="391625"/>
    <lineage>
        <taxon>Bacteria</taxon>
        <taxon>Pseudomonadati</taxon>
        <taxon>Myxococcota</taxon>
        <taxon>Polyangia</taxon>
        <taxon>Nannocystales</taxon>
        <taxon>Nannocystaceae</taxon>
        <taxon>Plesiocystis</taxon>
    </lineage>
</organism>
<dbReference type="InterPro" id="IPR003660">
    <property type="entry name" value="HAMP_dom"/>
</dbReference>
<name>A6GE04_9BACT</name>
<dbReference type="PRINTS" id="PR00344">
    <property type="entry name" value="BCTRLSENSOR"/>
</dbReference>
<evidence type="ECO:0000256" key="10">
    <source>
        <dbReference type="ARBA" id="ARBA00022777"/>
    </source>
</evidence>
<dbReference type="GO" id="GO:0045121">
    <property type="term" value="C:membrane raft"/>
    <property type="evidence" value="ECO:0007669"/>
    <property type="project" value="UniProtKB-SubCell"/>
</dbReference>
<dbReference type="PROSITE" id="PS50885">
    <property type="entry name" value="HAMP"/>
    <property type="match status" value="1"/>
</dbReference>
<keyword evidence="22" id="KW-1185">Reference proteome</keyword>
<feature type="region of interest" description="Disordered" evidence="16">
    <location>
        <begin position="585"/>
        <end position="615"/>
    </location>
</feature>
<evidence type="ECO:0000256" key="17">
    <source>
        <dbReference type="SAM" id="Phobius"/>
    </source>
</evidence>
<reference evidence="21 22" key="1">
    <citation type="submission" date="2007-06" db="EMBL/GenBank/DDBJ databases">
        <authorList>
            <person name="Shimkets L."/>
            <person name="Ferriera S."/>
            <person name="Johnson J."/>
            <person name="Kravitz S."/>
            <person name="Beeson K."/>
            <person name="Sutton G."/>
            <person name="Rogers Y.-H."/>
            <person name="Friedman R."/>
            <person name="Frazier M."/>
            <person name="Venter J.C."/>
        </authorList>
    </citation>
    <scope>NUCLEOTIDE SEQUENCE [LARGE SCALE GENOMIC DNA]</scope>
    <source>
        <strain evidence="21 22">SIR-1</strain>
    </source>
</reference>
<dbReference type="InterPro" id="IPR036097">
    <property type="entry name" value="HisK_dim/P_sf"/>
</dbReference>
<feature type="coiled-coil region" evidence="15">
    <location>
        <begin position="227"/>
        <end position="261"/>
    </location>
</feature>
<dbReference type="FunFam" id="1.10.287.130:FF:000001">
    <property type="entry name" value="Two-component sensor histidine kinase"/>
    <property type="match status" value="1"/>
</dbReference>
<dbReference type="GO" id="GO:0005886">
    <property type="term" value="C:plasma membrane"/>
    <property type="evidence" value="ECO:0007669"/>
    <property type="project" value="UniProtKB-SubCell"/>
</dbReference>
<evidence type="ECO:0000256" key="5">
    <source>
        <dbReference type="ARBA" id="ARBA00022475"/>
    </source>
</evidence>
<evidence type="ECO:0000256" key="6">
    <source>
        <dbReference type="ARBA" id="ARBA00022553"/>
    </source>
</evidence>
<evidence type="ECO:0000256" key="14">
    <source>
        <dbReference type="ARBA" id="ARBA00023136"/>
    </source>
</evidence>
<evidence type="ECO:0000259" key="19">
    <source>
        <dbReference type="PROSITE" id="PS50112"/>
    </source>
</evidence>
<dbReference type="PANTHER" id="PTHR42878">
    <property type="entry name" value="TWO-COMPONENT HISTIDINE KINASE"/>
    <property type="match status" value="1"/>
</dbReference>
<dbReference type="InterPro" id="IPR035965">
    <property type="entry name" value="PAS-like_dom_sf"/>
</dbReference>
<evidence type="ECO:0000256" key="9">
    <source>
        <dbReference type="ARBA" id="ARBA00022741"/>
    </source>
</evidence>
<keyword evidence="12 17" id="KW-1133">Transmembrane helix</keyword>
<feature type="transmembrane region" description="Helical" evidence="17">
    <location>
        <begin position="166"/>
        <end position="188"/>
    </location>
</feature>
<dbReference type="FunFam" id="3.30.565.10:FF:000023">
    <property type="entry name" value="PAS domain-containing sensor histidine kinase"/>
    <property type="match status" value="1"/>
</dbReference>
<dbReference type="CDD" id="cd06225">
    <property type="entry name" value="HAMP"/>
    <property type="match status" value="1"/>
</dbReference>
<evidence type="ECO:0000256" key="4">
    <source>
        <dbReference type="ARBA" id="ARBA00012438"/>
    </source>
</evidence>
<dbReference type="InterPro" id="IPR036890">
    <property type="entry name" value="HATPase_C_sf"/>
</dbReference>
<evidence type="ECO:0000256" key="8">
    <source>
        <dbReference type="ARBA" id="ARBA00022692"/>
    </source>
</evidence>
<dbReference type="SUPFAM" id="SSF47384">
    <property type="entry name" value="Homodimeric domain of signal transducing histidine kinase"/>
    <property type="match status" value="1"/>
</dbReference>
<feature type="domain" description="Histidine kinase" evidence="18">
    <location>
        <begin position="366"/>
        <end position="583"/>
    </location>
</feature>
<dbReference type="STRING" id="391625.PPSIR1_08147"/>
<dbReference type="GO" id="GO:0006355">
    <property type="term" value="P:regulation of DNA-templated transcription"/>
    <property type="evidence" value="ECO:0007669"/>
    <property type="project" value="InterPro"/>
</dbReference>
<keyword evidence="9" id="KW-0547">Nucleotide-binding</keyword>
<dbReference type="GO" id="GO:0000155">
    <property type="term" value="F:phosphorelay sensor kinase activity"/>
    <property type="evidence" value="ECO:0007669"/>
    <property type="project" value="InterPro"/>
</dbReference>
<keyword evidence="14 17" id="KW-0472">Membrane</keyword>
<dbReference type="eggNOG" id="COG5002">
    <property type="taxonomic scope" value="Bacteria"/>
</dbReference>
<dbReference type="RefSeq" id="WP_006974944.1">
    <property type="nucleotide sequence ID" value="NZ_ABCS01000078.1"/>
</dbReference>
<evidence type="ECO:0000256" key="7">
    <source>
        <dbReference type="ARBA" id="ARBA00022679"/>
    </source>
</evidence>
<dbReference type="OrthoDB" id="9813151at2"/>
<evidence type="ECO:0000256" key="12">
    <source>
        <dbReference type="ARBA" id="ARBA00022989"/>
    </source>
</evidence>
<dbReference type="CDD" id="cd00075">
    <property type="entry name" value="HATPase"/>
    <property type="match status" value="1"/>
</dbReference>
<dbReference type="Proteomes" id="UP000005801">
    <property type="component" value="Unassembled WGS sequence"/>
</dbReference>
<accession>A6GE04</accession>
<dbReference type="GO" id="GO:0007234">
    <property type="term" value="P:osmosensory signaling via phosphorelay pathway"/>
    <property type="evidence" value="ECO:0007669"/>
    <property type="project" value="TreeGrafter"/>
</dbReference>
<dbReference type="PROSITE" id="PS50109">
    <property type="entry name" value="HIS_KIN"/>
    <property type="match status" value="1"/>
</dbReference>
<feature type="compositionally biased region" description="Gly residues" evidence="16">
    <location>
        <begin position="594"/>
        <end position="604"/>
    </location>
</feature>
<evidence type="ECO:0000256" key="2">
    <source>
        <dbReference type="ARBA" id="ARBA00004236"/>
    </source>
</evidence>
<comment type="subcellular location">
    <subcellularLocation>
        <location evidence="2">Cell membrane</location>
    </subcellularLocation>
    <subcellularLocation>
        <location evidence="3">Membrane raft</location>
        <topology evidence="3">Multi-pass membrane protein</topology>
    </subcellularLocation>
</comment>
<dbReference type="SMART" id="SM00388">
    <property type="entry name" value="HisKA"/>
    <property type="match status" value="1"/>
</dbReference>
<sequence>MQLGVRAKFFIVTVLIVVAVDFAAGVYLQVKLKADHEARIEDELSRHARASREFLGPLDAPWAPELIDPWADRLGAAMDTRVTIIDAEGLVLGDSNLEVRELASLENHADRPEVRSAQPDRCGLSTRYSETLNTEMLYCAVVLEGERGYVRVATPLRDLDETFERLRLVLVFAGLLAVALAIGAGSVASRLMYGRLRALMEAAQAVAEGDQSREIPVTSSDEFGGLAGSLSRVSKELERTVKELTSERDLFEAVLQSMEEAVLAVDADRRVVAVNRSARDLLSITGKVQGRLLLEVVRIPQLSDAVDTALRGESRSIDVNLETRSGLHHLLVRATPRGEGSGAVLVIHDVTEVRRLETVRRDFVANVSHELRTPVSIIQANTETLLAGALDEPAQARRFLDAVRRNAERLGQLISDLLDISRIEAGKYAIEMRPLSVASVARSVNKAVAEACRRRGVVLEVDIEPELQVRADAGALEQVLINLVENAVKYGPEGGLVELAAREDGAAVRIEVRDEGPGIAPDHRKRVFERFYRVDPGRSRHMGGTGLGLAIVKNLTDVMGGDVGVTPREPTGSIFWLSLGRVTEDDNSTHQASGGNGQSSGGGEEINIVQKAAQG</sequence>
<evidence type="ECO:0000259" key="20">
    <source>
        <dbReference type="PROSITE" id="PS50885"/>
    </source>
</evidence>
<dbReference type="Pfam" id="PF00989">
    <property type="entry name" value="PAS"/>
    <property type="match status" value="1"/>
</dbReference>
<evidence type="ECO:0000313" key="21">
    <source>
        <dbReference type="EMBL" id="EDM75870.1"/>
    </source>
</evidence>
<evidence type="ECO:0000259" key="18">
    <source>
        <dbReference type="PROSITE" id="PS50109"/>
    </source>
</evidence>
<dbReference type="InterPro" id="IPR003594">
    <property type="entry name" value="HATPase_dom"/>
</dbReference>
<dbReference type="SMART" id="SM00387">
    <property type="entry name" value="HATPase_c"/>
    <property type="match status" value="1"/>
</dbReference>
<dbReference type="PANTHER" id="PTHR42878:SF7">
    <property type="entry name" value="SENSOR HISTIDINE KINASE GLRK"/>
    <property type="match status" value="1"/>
</dbReference>
<evidence type="ECO:0000256" key="1">
    <source>
        <dbReference type="ARBA" id="ARBA00000085"/>
    </source>
</evidence>
<dbReference type="EC" id="2.7.13.3" evidence="4"/>
<dbReference type="InterPro" id="IPR003661">
    <property type="entry name" value="HisK_dim/P_dom"/>
</dbReference>
<dbReference type="Pfam" id="PF00512">
    <property type="entry name" value="HisKA"/>
    <property type="match status" value="1"/>
</dbReference>
<dbReference type="CDD" id="cd00082">
    <property type="entry name" value="HisKA"/>
    <property type="match status" value="1"/>
</dbReference>
<feature type="domain" description="HAMP" evidence="20">
    <location>
        <begin position="190"/>
        <end position="242"/>
    </location>
</feature>
<dbReference type="Gene3D" id="3.30.450.20">
    <property type="entry name" value="PAS domain"/>
    <property type="match status" value="1"/>
</dbReference>
<dbReference type="SMART" id="SM00304">
    <property type="entry name" value="HAMP"/>
    <property type="match status" value="1"/>
</dbReference>
<dbReference type="Pfam" id="PF02518">
    <property type="entry name" value="HATPase_c"/>
    <property type="match status" value="1"/>
</dbReference>
<evidence type="ECO:0000256" key="13">
    <source>
        <dbReference type="ARBA" id="ARBA00023012"/>
    </source>
</evidence>
<dbReference type="InterPro" id="IPR005467">
    <property type="entry name" value="His_kinase_dom"/>
</dbReference>
<dbReference type="InterPro" id="IPR050351">
    <property type="entry name" value="BphY/WalK/GraS-like"/>
</dbReference>
<dbReference type="InterPro" id="IPR013767">
    <property type="entry name" value="PAS_fold"/>
</dbReference>
<dbReference type="InterPro" id="IPR000014">
    <property type="entry name" value="PAS"/>
</dbReference>
<keyword evidence="15" id="KW-0175">Coiled coil</keyword>
<keyword evidence="6" id="KW-0597">Phosphoprotein</keyword>
<dbReference type="Pfam" id="PF00672">
    <property type="entry name" value="HAMP"/>
    <property type="match status" value="1"/>
</dbReference>
<keyword evidence="11" id="KW-0067">ATP-binding</keyword>
<evidence type="ECO:0000256" key="16">
    <source>
        <dbReference type="SAM" id="MobiDB-lite"/>
    </source>
</evidence>
<dbReference type="GO" id="GO:0000156">
    <property type="term" value="F:phosphorelay response regulator activity"/>
    <property type="evidence" value="ECO:0007669"/>
    <property type="project" value="TreeGrafter"/>
</dbReference>
<dbReference type="SUPFAM" id="SSF55874">
    <property type="entry name" value="ATPase domain of HSP90 chaperone/DNA topoisomerase II/histidine kinase"/>
    <property type="match status" value="1"/>
</dbReference>
<dbReference type="EMBL" id="ABCS01000078">
    <property type="protein sequence ID" value="EDM75870.1"/>
    <property type="molecule type" value="Genomic_DNA"/>
</dbReference>
<dbReference type="GO" id="GO:0030295">
    <property type="term" value="F:protein kinase activator activity"/>
    <property type="evidence" value="ECO:0007669"/>
    <property type="project" value="TreeGrafter"/>
</dbReference>
<comment type="caution">
    <text evidence="21">The sequence shown here is derived from an EMBL/GenBank/DDBJ whole genome shotgun (WGS) entry which is preliminary data.</text>
</comment>
<dbReference type="PROSITE" id="PS50112">
    <property type="entry name" value="PAS"/>
    <property type="match status" value="1"/>
</dbReference>
<dbReference type="Gene3D" id="3.30.565.10">
    <property type="entry name" value="Histidine kinase-like ATPase, C-terminal domain"/>
    <property type="match status" value="1"/>
</dbReference>
<evidence type="ECO:0000256" key="11">
    <source>
        <dbReference type="ARBA" id="ARBA00022840"/>
    </source>
</evidence>
<keyword evidence="8 17" id="KW-0812">Transmembrane</keyword>
<dbReference type="SUPFAM" id="SSF158472">
    <property type="entry name" value="HAMP domain-like"/>
    <property type="match status" value="1"/>
</dbReference>
<feature type="domain" description="PAS" evidence="19">
    <location>
        <begin position="247"/>
        <end position="285"/>
    </location>
</feature>
<gene>
    <name evidence="21" type="ORF">PPSIR1_08147</name>
</gene>